<gene>
    <name evidence="3" type="ORF">RH861_00355</name>
</gene>
<dbReference type="InterPro" id="IPR039422">
    <property type="entry name" value="MarR/SlyA-like"/>
</dbReference>
<dbReference type="PROSITE" id="PS50995">
    <property type="entry name" value="HTH_MARR_2"/>
    <property type="match status" value="1"/>
</dbReference>
<dbReference type="Gene3D" id="1.10.10.10">
    <property type="entry name" value="Winged helix-like DNA-binding domain superfamily/Winged helix DNA-binding domain"/>
    <property type="match status" value="1"/>
</dbReference>
<evidence type="ECO:0000313" key="4">
    <source>
        <dbReference type="Proteomes" id="UP001260072"/>
    </source>
</evidence>
<feature type="region of interest" description="Disordered" evidence="1">
    <location>
        <begin position="1"/>
        <end position="87"/>
    </location>
</feature>
<dbReference type="Pfam" id="PF12802">
    <property type="entry name" value="MarR_2"/>
    <property type="match status" value="1"/>
</dbReference>
<organism evidence="3 4">
    <name type="scientific">Agromyces indicus</name>
    <dbReference type="NCBI Taxonomy" id="758919"/>
    <lineage>
        <taxon>Bacteria</taxon>
        <taxon>Bacillati</taxon>
        <taxon>Actinomycetota</taxon>
        <taxon>Actinomycetes</taxon>
        <taxon>Micrococcales</taxon>
        <taxon>Microbacteriaceae</taxon>
        <taxon>Agromyces</taxon>
    </lineage>
</organism>
<dbReference type="PRINTS" id="PR00598">
    <property type="entry name" value="HTHMARR"/>
</dbReference>
<comment type="caution">
    <text evidence="3">The sequence shown here is derived from an EMBL/GenBank/DDBJ whole genome shotgun (WGS) entry which is preliminary data.</text>
</comment>
<evidence type="ECO:0000259" key="2">
    <source>
        <dbReference type="PROSITE" id="PS50995"/>
    </source>
</evidence>
<feature type="compositionally biased region" description="Basic and acidic residues" evidence="1">
    <location>
        <begin position="44"/>
        <end position="53"/>
    </location>
</feature>
<feature type="domain" description="HTH marR-type" evidence="2">
    <location>
        <begin position="24"/>
        <end position="198"/>
    </location>
</feature>
<accession>A0ABU1FFH3</accession>
<dbReference type="SUPFAM" id="SSF46785">
    <property type="entry name" value="Winged helix' DNA-binding domain"/>
    <property type="match status" value="1"/>
</dbReference>
<protein>
    <submittedName>
        <fullName evidence="3">MarR family winged helix-turn-helix transcriptional regulator</fullName>
    </submittedName>
</protein>
<dbReference type="PANTHER" id="PTHR33164:SF57">
    <property type="entry name" value="MARR-FAMILY TRANSCRIPTIONAL REGULATOR"/>
    <property type="match status" value="1"/>
</dbReference>
<dbReference type="PANTHER" id="PTHR33164">
    <property type="entry name" value="TRANSCRIPTIONAL REGULATOR, MARR FAMILY"/>
    <property type="match status" value="1"/>
</dbReference>
<name>A0ABU1FFH3_9MICO</name>
<dbReference type="Proteomes" id="UP001260072">
    <property type="component" value="Unassembled WGS sequence"/>
</dbReference>
<dbReference type="InterPro" id="IPR036388">
    <property type="entry name" value="WH-like_DNA-bd_sf"/>
</dbReference>
<evidence type="ECO:0000313" key="3">
    <source>
        <dbReference type="EMBL" id="MDR5690509.1"/>
    </source>
</evidence>
<feature type="compositionally biased region" description="Basic residues" evidence="1">
    <location>
        <begin position="54"/>
        <end position="65"/>
    </location>
</feature>
<dbReference type="SMART" id="SM00347">
    <property type="entry name" value="HTH_MARR"/>
    <property type="match status" value="1"/>
</dbReference>
<evidence type="ECO:0000256" key="1">
    <source>
        <dbReference type="SAM" id="MobiDB-lite"/>
    </source>
</evidence>
<proteinExistence type="predicted"/>
<keyword evidence="4" id="KW-1185">Reference proteome</keyword>
<dbReference type="RefSeq" id="WP_310519246.1">
    <property type="nucleotide sequence ID" value="NZ_BAABBS010000001.1"/>
</dbReference>
<reference evidence="4" key="1">
    <citation type="submission" date="2023-07" db="EMBL/GenBank/DDBJ databases">
        <title>Description of three actinobacteria isolated from air of manufacturing shop in a pharmaceutical factory.</title>
        <authorList>
            <person name="Zhang D.-F."/>
        </authorList>
    </citation>
    <scope>NUCLEOTIDE SEQUENCE [LARGE SCALE GENOMIC DNA]</scope>
    <source>
        <strain evidence="4">CCTCC AB 2011122</strain>
    </source>
</reference>
<dbReference type="EMBL" id="JAVKGS010000001">
    <property type="protein sequence ID" value="MDR5690509.1"/>
    <property type="molecule type" value="Genomic_DNA"/>
</dbReference>
<dbReference type="InterPro" id="IPR000835">
    <property type="entry name" value="HTH_MarR-typ"/>
</dbReference>
<dbReference type="InterPro" id="IPR036390">
    <property type="entry name" value="WH_DNA-bd_sf"/>
</dbReference>
<sequence>MNDDPETPAGPAGGGDAVGPADAPERIARALAALRRGGRPPWATRDDDRPERGRGHRHGHPHGGPHAHGPGPSGHRGPHGEPGAGPWAFRFGPVARHRLLATLDAADRAMSVTELAEAIGVDQPRASRLVQGAVADGLVAREADPDDARRTRVRLTESGRAAVRSAGAEHRRAIESALDGFSDEERVVFADLLTRFAEGLRRERGR</sequence>